<protein>
    <submittedName>
        <fullName evidence="2">Uncharacterized protein</fullName>
    </submittedName>
</protein>
<evidence type="ECO:0000313" key="2">
    <source>
        <dbReference type="EMBL" id="CAA9504236.1"/>
    </source>
</evidence>
<feature type="non-terminal residue" evidence="2">
    <location>
        <position position="1"/>
    </location>
</feature>
<gene>
    <name evidence="2" type="ORF">AVDCRST_MAG91-1201</name>
</gene>
<proteinExistence type="predicted"/>
<feature type="compositionally biased region" description="Low complexity" evidence="1">
    <location>
        <begin position="16"/>
        <end position="31"/>
    </location>
</feature>
<feature type="non-terminal residue" evidence="2">
    <location>
        <position position="51"/>
    </location>
</feature>
<accession>A0A6J4SSU4</accession>
<name>A0A6J4SSU4_9SPHN</name>
<dbReference type="AlphaFoldDB" id="A0A6J4SSU4"/>
<reference evidence="2" key="1">
    <citation type="submission" date="2020-02" db="EMBL/GenBank/DDBJ databases">
        <authorList>
            <person name="Meier V. D."/>
        </authorList>
    </citation>
    <scope>NUCLEOTIDE SEQUENCE</scope>
    <source>
        <strain evidence="2">AVDCRST_MAG91</strain>
    </source>
</reference>
<feature type="compositionally biased region" description="Basic and acidic residues" evidence="1">
    <location>
        <begin position="32"/>
        <end position="51"/>
    </location>
</feature>
<dbReference type="EMBL" id="CADCVX010000254">
    <property type="protein sequence ID" value="CAA9504236.1"/>
    <property type="molecule type" value="Genomic_DNA"/>
</dbReference>
<feature type="region of interest" description="Disordered" evidence="1">
    <location>
        <begin position="1"/>
        <end position="51"/>
    </location>
</feature>
<evidence type="ECO:0000256" key="1">
    <source>
        <dbReference type="SAM" id="MobiDB-lite"/>
    </source>
</evidence>
<feature type="compositionally biased region" description="Basic residues" evidence="1">
    <location>
        <begin position="1"/>
        <end position="10"/>
    </location>
</feature>
<organism evidence="2">
    <name type="scientific">uncultured Sphingomonadaceae bacterium</name>
    <dbReference type="NCBI Taxonomy" id="169976"/>
    <lineage>
        <taxon>Bacteria</taxon>
        <taxon>Pseudomonadati</taxon>
        <taxon>Pseudomonadota</taxon>
        <taxon>Alphaproteobacteria</taxon>
        <taxon>Sphingomonadales</taxon>
        <taxon>Sphingomonadaceae</taxon>
        <taxon>environmental samples</taxon>
    </lineage>
</organism>
<sequence>AARRGGRRQRVGQGAGRPAAARRVPRSAGRAYELRHAAGARDRDRRLPEPL</sequence>